<name>W6S0V9_9CLOT</name>
<dbReference type="RefSeq" id="WP_044039298.1">
    <property type="nucleotide sequence ID" value="NZ_HG917868.1"/>
</dbReference>
<proteinExistence type="predicted"/>
<feature type="repeat" description="TPR" evidence="1">
    <location>
        <begin position="52"/>
        <end position="85"/>
    </location>
</feature>
<evidence type="ECO:0000256" key="1">
    <source>
        <dbReference type="PROSITE-ProRule" id="PRU00339"/>
    </source>
</evidence>
<evidence type="ECO:0000259" key="2">
    <source>
        <dbReference type="Pfam" id="PF07532"/>
    </source>
</evidence>
<dbReference type="SUPFAM" id="SSF81901">
    <property type="entry name" value="HCP-like"/>
    <property type="match status" value="1"/>
</dbReference>
<dbReference type="Proteomes" id="UP000019426">
    <property type="component" value="Chromosome M2/40_rep1"/>
</dbReference>
<protein>
    <recommendedName>
        <fullName evidence="2">Bacterial Ig-like domain-containing protein</fullName>
    </recommendedName>
</protein>
<accession>W6S0V9</accession>
<dbReference type="Pfam" id="PF07532">
    <property type="entry name" value="Big_4"/>
    <property type="match status" value="1"/>
</dbReference>
<dbReference type="HOGENOM" id="CLU_813038_0_0_9"/>
<keyword evidence="1" id="KW-0802">TPR repeat</keyword>
<sequence>MRGIFFKRGRYVVTIFAILVVAFSLFGCSKGDKESILVKDVKNQSKVEKQEIKTAIDNGNKYLEEENYDKAKMWYERAISINRSKRDTYKKIEDKYWEKDRKDDAYRIIRLAIDNGVDVENMKKELKKIEDTFETIVINESIYVGEDYELPSESTLNIDGKDVDGKITWNNSKVTTNKSGIFIYKGSIPLYGRKVVMNLEIKNKELVNNNGKNDLGNESSKNEKKLCFIKEVNEENGKKYAIVDEVQYFSEEIEKDQGALLDKYTGECLSYLGCDGDKNRYWIKNSFTAVERYNISDDCEYLYMGNSLTPDGTIYQEKNMNFQEMQDYIDRYYKFYNNEDDYGQLWWVYIENNKIVKFNRTALSGLSY</sequence>
<reference evidence="3 4" key="1">
    <citation type="submission" date="2013-11" db="EMBL/GenBank/DDBJ databases">
        <title>Complete genome sequence of Clostridum sp. M2/40.</title>
        <authorList>
            <person name="Wibberg D."/>
            <person name="Puehler A."/>
            <person name="Schlueter A."/>
        </authorList>
    </citation>
    <scope>NUCLEOTIDE SEQUENCE [LARGE SCALE GENOMIC DNA]</scope>
    <source>
        <strain evidence="4">M2/40</strain>
    </source>
</reference>
<dbReference type="Gene3D" id="1.25.40.10">
    <property type="entry name" value="Tetratricopeptide repeat domain"/>
    <property type="match status" value="1"/>
</dbReference>
<keyword evidence="4" id="KW-1185">Reference proteome</keyword>
<organism evidence="3 4">
    <name type="scientific">Clostridium bornimense</name>
    <dbReference type="NCBI Taxonomy" id="1216932"/>
    <lineage>
        <taxon>Bacteria</taxon>
        <taxon>Bacillati</taxon>
        <taxon>Bacillota</taxon>
        <taxon>Clostridia</taxon>
        <taxon>Eubacteriales</taxon>
        <taxon>Clostridiaceae</taxon>
        <taxon>Clostridium</taxon>
    </lineage>
</organism>
<dbReference type="InterPro" id="IPR011081">
    <property type="entry name" value="Big_4"/>
</dbReference>
<dbReference type="PATRIC" id="fig|1216932.3.peg.2330"/>
<dbReference type="eggNOG" id="ENOG50343KP">
    <property type="taxonomic scope" value="Bacteria"/>
</dbReference>
<evidence type="ECO:0000313" key="3">
    <source>
        <dbReference type="EMBL" id="CDM69489.1"/>
    </source>
</evidence>
<dbReference type="AlphaFoldDB" id="W6S0V9"/>
<evidence type="ECO:0000313" key="4">
    <source>
        <dbReference type="Proteomes" id="UP000019426"/>
    </source>
</evidence>
<dbReference type="OrthoDB" id="1934744at2"/>
<gene>
    <name evidence="3" type="ORF">CM240_2352</name>
</gene>
<dbReference type="EMBL" id="HG917868">
    <property type="protein sequence ID" value="CDM69489.1"/>
    <property type="molecule type" value="Genomic_DNA"/>
</dbReference>
<dbReference type="PROSITE" id="PS50005">
    <property type="entry name" value="TPR"/>
    <property type="match status" value="1"/>
</dbReference>
<dbReference type="InterPro" id="IPR019734">
    <property type="entry name" value="TPR_rpt"/>
</dbReference>
<dbReference type="InterPro" id="IPR011990">
    <property type="entry name" value="TPR-like_helical_dom_sf"/>
</dbReference>
<dbReference type="KEGG" id="clt:CM240_2352"/>
<feature type="domain" description="Bacterial Ig-like" evidence="2">
    <location>
        <begin position="137"/>
        <end position="189"/>
    </location>
</feature>
<dbReference type="PROSITE" id="PS51257">
    <property type="entry name" value="PROKAR_LIPOPROTEIN"/>
    <property type="match status" value="1"/>
</dbReference>
<dbReference type="STRING" id="1216932.CM240_2352"/>